<sequence>MCVNTSQDVCCAELCGFILVGSCISWNISCFLWNVEWSSVEGLRCWVMSYECGFMSQQLVVNYFSYTCFILLVFFVVRDLEISLLLNLPLQGSLYKNLMYYLFLLVLLCFGYAMDVYKGYALWAY</sequence>
<keyword evidence="1" id="KW-0472">Membrane</keyword>
<dbReference type="GeneID" id="25768116"/>
<accession>A0A0K0L7S4</accession>
<evidence type="ECO:0000313" key="2">
    <source>
        <dbReference type="EMBL" id="AIU44448.1"/>
    </source>
</evidence>
<proteinExistence type="predicted"/>
<feature type="transmembrane region" description="Helical" evidence="1">
    <location>
        <begin position="59"/>
        <end position="78"/>
    </location>
</feature>
<dbReference type="RefSeq" id="YP_009164292.1">
    <property type="nucleotide sequence ID" value="NC_027833.1"/>
</dbReference>
<keyword evidence="1" id="KW-1133">Transmembrane helix</keyword>
<keyword evidence="2" id="KW-0496">Mitochondrion</keyword>
<dbReference type="InterPro" id="IPR038430">
    <property type="entry name" value="NDAH_ubi_oxred_su3_sf"/>
</dbReference>
<feature type="transmembrane region" description="Helical" evidence="1">
    <location>
        <begin position="98"/>
        <end position="117"/>
    </location>
</feature>
<geneLocation type="mitochondrion" evidence="2"/>
<name>A0A0K0L7S4_GASCU</name>
<gene>
    <name evidence="2" type="primary">ND3</name>
</gene>
<keyword evidence="1" id="KW-0812">Transmembrane</keyword>
<dbReference type="Gene3D" id="1.20.58.1610">
    <property type="entry name" value="NADH:ubiquinone/plastoquinone oxidoreductase, chain 3"/>
    <property type="match status" value="1"/>
</dbReference>
<organism evidence="2">
    <name type="scientific">Gastrothylax crumenifer</name>
    <name type="common">Rumen worm</name>
    <dbReference type="NCBI Taxonomy" id="762070"/>
    <lineage>
        <taxon>Eukaryota</taxon>
        <taxon>Metazoa</taxon>
        <taxon>Spiralia</taxon>
        <taxon>Lophotrochozoa</taxon>
        <taxon>Platyhelminthes</taxon>
        <taxon>Trematoda</taxon>
        <taxon>Digenea</taxon>
        <taxon>Plagiorchiida</taxon>
        <taxon>Pronocephalata</taxon>
        <taxon>Paramphistomoidea</taxon>
        <taxon>Gastrothylacidae</taxon>
        <taxon>Gastrothylax</taxon>
    </lineage>
</organism>
<reference evidence="2" key="1">
    <citation type="journal article" date="2016" name="Parasitol. Res.">
        <title>The complete mitochondrial genome of Gastrothylax crumenifer (Gastrothylacidae, Trematoda) and comparative analyses with selected trematodes.</title>
        <authorList>
            <person name="Yang X."/>
            <person name="Wang L."/>
            <person name="Chen H."/>
            <person name="Feng H."/>
            <person name="Shen B."/>
            <person name="Hu M."/>
            <person name="Fang R."/>
        </authorList>
    </citation>
    <scope>NUCLEOTIDE SEQUENCE</scope>
</reference>
<dbReference type="AlphaFoldDB" id="A0A0K0L7S4"/>
<evidence type="ECO:0000256" key="1">
    <source>
        <dbReference type="SAM" id="Phobius"/>
    </source>
</evidence>
<protein>
    <submittedName>
        <fullName evidence="2">NADH dehydrogenase subunit 3</fullName>
    </submittedName>
</protein>
<dbReference type="CTD" id="4537"/>
<dbReference type="EMBL" id="KM400624">
    <property type="protein sequence ID" value="AIU44448.1"/>
    <property type="molecule type" value="Genomic_DNA"/>
</dbReference>